<organism evidence="2 3">
    <name type="scientific">Besnoitia besnoiti</name>
    <name type="common">Apicomplexan protozoan</name>
    <dbReference type="NCBI Taxonomy" id="94643"/>
    <lineage>
        <taxon>Eukaryota</taxon>
        <taxon>Sar</taxon>
        <taxon>Alveolata</taxon>
        <taxon>Apicomplexa</taxon>
        <taxon>Conoidasida</taxon>
        <taxon>Coccidia</taxon>
        <taxon>Eucoccidiorida</taxon>
        <taxon>Eimeriorina</taxon>
        <taxon>Sarcocystidae</taxon>
        <taxon>Besnoitia</taxon>
    </lineage>
</organism>
<proteinExistence type="predicted"/>
<protein>
    <submittedName>
        <fullName evidence="2">Uncharacterized protein</fullName>
    </submittedName>
</protein>
<dbReference type="RefSeq" id="XP_029216928.1">
    <property type="nucleotide sequence ID" value="XM_029360261.1"/>
</dbReference>
<dbReference type="Proteomes" id="UP000224006">
    <property type="component" value="Chromosome IX"/>
</dbReference>
<feature type="region of interest" description="Disordered" evidence="1">
    <location>
        <begin position="236"/>
        <end position="438"/>
    </location>
</feature>
<dbReference type="KEGG" id="bbes:BESB_015320"/>
<dbReference type="AlphaFoldDB" id="A0A2A9M4P3"/>
<evidence type="ECO:0000313" key="2">
    <source>
        <dbReference type="EMBL" id="PFH32919.1"/>
    </source>
</evidence>
<feature type="compositionally biased region" description="Polar residues" evidence="1">
    <location>
        <begin position="291"/>
        <end position="302"/>
    </location>
</feature>
<feature type="compositionally biased region" description="Low complexity" evidence="1">
    <location>
        <begin position="309"/>
        <end position="320"/>
    </location>
</feature>
<sequence length="824" mass="90090">MGVLDSDDELSRLEALEKQVITDDTAEEKQRSCRCVEDLRADLETVRKKVNTRTVDASTVSRQDELFAGLLPSDVINAKIHRLLQEKESRDSRMFAAAEEVRRLWNILNGKVSWSDFQNGLRRIDEMRVFLETAAEKVFIGHRQFVLDELDKKADVEAVNWGLRAKADEAEVKALRARVEYLERIQGALLREVECIRPTVDYVAANTVPAVLKNTAVCKIMWDLLGLSDPSAKLLVNPSDTPAEPGNSLETPRAPPRREAAGRAVREEQSCASASAEAKEPEGTLPAREPTTPQIVNTSSGTCDKRHTVSPPSSLVSPNVDLTPRLGEPWSARRRCRAPPAPRTLAEPPPRGSRVASSGHPAEVRQCHADQAAGSRGTSVDSEENDAPQESSYEPGACRRRRPAGRTQRQRAYSPSSAPLEPSNQRENKAQLSSPPRATRVAAKKAAELKTTVRPASPGQWAMRATLIGITRESRRAREQVLAATIRLAEISEMLEQMYIEYCLELVEEKFKAAEEKLGILTAFADSVNAKRRSDEERRLASLDWTVKEVLKVRGLLSDCGVTGRHSMSIQAVLRSGCVRSHAAAQPEVEKHAIRSDRFTLFGRLAGCWPSQPGEAPDAARPTPCLASPGAVRVLQRLTFCSSFPLSPRAYHVDQGVNVKDVAGTPLPGVHNTASPDDSANGGAHSPQPTRGLPPAGSPRPNVGKWRHSGRGDDDSSKTYTLKDAFRDIFAWTPKEFPSLVAGKMSTKLHSTDGVETKTLRSGGETPFTVSSPPEIPAKAFSAASITIPPRAGVSKLASWSPSEALRTRSLTLPEITNCCRMHP</sequence>
<reference evidence="2 3" key="1">
    <citation type="submission" date="2017-09" db="EMBL/GenBank/DDBJ databases">
        <title>Genome sequencing of Besnoitia besnoiti strain Bb-Ger1.</title>
        <authorList>
            <person name="Schares G."/>
            <person name="Venepally P."/>
            <person name="Lorenzi H.A."/>
        </authorList>
    </citation>
    <scope>NUCLEOTIDE SEQUENCE [LARGE SCALE GENOMIC DNA]</scope>
    <source>
        <strain evidence="2 3">Bb-Ger1</strain>
    </source>
</reference>
<keyword evidence="3" id="KW-1185">Reference proteome</keyword>
<name>A0A2A9M4P3_BESBE</name>
<comment type="caution">
    <text evidence="2">The sequence shown here is derived from an EMBL/GenBank/DDBJ whole genome shotgun (WGS) entry which is preliminary data.</text>
</comment>
<feature type="compositionally biased region" description="Pro residues" evidence="1">
    <location>
        <begin position="339"/>
        <end position="351"/>
    </location>
</feature>
<feature type="compositionally biased region" description="Basic and acidic residues" evidence="1">
    <location>
        <begin position="256"/>
        <end position="269"/>
    </location>
</feature>
<evidence type="ECO:0000313" key="3">
    <source>
        <dbReference type="Proteomes" id="UP000224006"/>
    </source>
</evidence>
<feature type="compositionally biased region" description="Polar residues" evidence="1">
    <location>
        <begin position="413"/>
        <end position="423"/>
    </location>
</feature>
<dbReference type="EMBL" id="NWUJ01000010">
    <property type="protein sequence ID" value="PFH32919.1"/>
    <property type="molecule type" value="Genomic_DNA"/>
</dbReference>
<evidence type="ECO:0000256" key="1">
    <source>
        <dbReference type="SAM" id="MobiDB-lite"/>
    </source>
</evidence>
<accession>A0A2A9M4P3</accession>
<feature type="region of interest" description="Disordered" evidence="1">
    <location>
        <begin position="664"/>
        <end position="718"/>
    </location>
</feature>
<dbReference type="GeneID" id="40306593"/>
<dbReference type="VEuPathDB" id="ToxoDB:BESB_015320"/>
<dbReference type="OrthoDB" id="439648at2759"/>
<gene>
    <name evidence="2" type="ORF">BESB_015320</name>
</gene>